<reference evidence="1" key="1">
    <citation type="submission" date="2020-09" db="EMBL/GenBank/DDBJ databases">
        <title>Taishania pollutisoli gen. nov., sp. nov., Isolated from Tetrabromobisphenol A-Contaminated Soil.</title>
        <authorList>
            <person name="Chen Q."/>
        </authorList>
    </citation>
    <scope>NUCLEOTIDE SEQUENCE</scope>
    <source>
        <strain evidence="1">CZZ-1</strain>
    </source>
</reference>
<dbReference type="EMBL" id="JACVEL010000003">
    <property type="protein sequence ID" value="MBC9811973.1"/>
    <property type="molecule type" value="Genomic_DNA"/>
</dbReference>
<dbReference type="RefSeq" id="WP_216713737.1">
    <property type="nucleotide sequence ID" value="NZ_JACVEL010000003.1"/>
</dbReference>
<evidence type="ECO:0000313" key="2">
    <source>
        <dbReference type="Proteomes" id="UP000652681"/>
    </source>
</evidence>
<proteinExistence type="predicted"/>
<keyword evidence="2" id="KW-1185">Reference proteome</keyword>
<accession>A0A8J6PNW2</accession>
<name>A0A8J6PNW2_9FLAO</name>
<protein>
    <submittedName>
        <fullName evidence="1">Uncharacterized protein</fullName>
    </submittedName>
</protein>
<evidence type="ECO:0000313" key="1">
    <source>
        <dbReference type="EMBL" id="MBC9811973.1"/>
    </source>
</evidence>
<dbReference type="Proteomes" id="UP000652681">
    <property type="component" value="Unassembled WGS sequence"/>
</dbReference>
<comment type="caution">
    <text evidence="1">The sequence shown here is derived from an EMBL/GenBank/DDBJ whole genome shotgun (WGS) entry which is preliminary data.</text>
</comment>
<organism evidence="1 2">
    <name type="scientific">Taishania pollutisoli</name>
    <dbReference type="NCBI Taxonomy" id="2766479"/>
    <lineage>
        <taxon>Bacteria</taxon>
        <taxon>Pseudomonadati</taxon>
        <taxon>Bacteroidota</taxon>
        <taxon>Flavobacteriia</taxon>
        <taxon>Flavobacteriales</taxon>
        <taxon>Crocinitomicaceae</taxon>
        <taxon>Taishania</taxon>
    </lineage>
</organism>
<dbReference type="AlphaFoldDB" id="A0A8J6PNW2"/>
<sequence length="380" mass="44499">MKKIIFAFILIGFQHATAQKPELVHSIAKEWKEESWYLDQQKAWKKEIDKNKQNQEAWMNYYAATRALSNITGGSYPNPYHQQRKQIVEEVNKVIPKTYAAYFLTYSEKDLKDGGEELLKAAAINDRDPRIWDELMIYYKIEGDEAKHRQYAQRMFQGNELSASILNWAYNLLAELEPNAIIVTHGDNDTYATWMVQAALNFRTDVTVINQYLFKSTDTYRNRLLKSWGYPALAVETNSLKTESEVAAADLNIWKHVFNGNRPVYIATSGIRSFEENWKDKLYLTGLAYRYSESPIDNLSIIKRNYETRYLLDHLKQSFEYHIMSQTSDFFLGTYLPSMIRLYEHYKISEDVTMKEKYASLIRLVAEKSGQQEEVNKLLN</sequence>
<gene>
    <name evidence="1" type="ORF">H9Y05_05725</name>
</gene>